<name>A0A4V5TIZ3_9BACL</name>
<dbReference type="EMBL" id="SZNK01000001">
    <property type="protein sequence ID" value="TKI57243.1"/>
    <property type="molecule type" value="Genomic_DNA"/>
</dbReference>
<organism evidence="1 2">
    <name type="scientific">Brevibacillus antibioticus</name>
    <dbReference type="NCBI Taxonomy" id="2570228"/>
    <lineage>
        <taxon>Bacteria</taxon>
        <taxon>Bacillati</taxon>
        <taxon>Bacillota</taxon>
        <taxon>Bacilli</taxon>
        <taxon>Bacillales</taxon>
        <taxon>Paenibacillaceae</taxon>
        <taxon>Brevibacillus</taxon>
    </lineage>
</organism>
<accession>A0A4V5TIZ3</accession>
<dbReference type="Proteomes" id="UP000307841">
    <property type="component" value="Unassembled WGS sequence"/>
</dbReference>
<dbReference type="RefSeq" id="WP_137030687.1">
    <property type="nucleotide sequence ID" value="NZ_SZNK01000001.1"/>
</dbReference>
<evidence type="ECO:0000313" key="1">
    <source>
        <dbReference type="EMBL" id="TKI57243.1"/>
    </source>
</evidence>
<comment type="caution">
    <text evidence="1">The sequence shown here is derived from an EMBL/GenBank/DDBJ whole genome shotgun (WGS) entry which is preliminary data.</text>
</comment>
<proteinExistence type="predicted"/>
<reference evidence="1 2" key="1">
    <citation type="submission" date="2019-04" db="EMBL/GenBank/DDBJ databases">
        <title>Whole genome sequencing of Brevibacillus sp. TGS2-1.</title>
        <authorList>
            <person name="Choi A."/>
        </authorList>
    </citation>
    <scope>NUCLEOTIDE SEQUENCE [LARGE SCALE GENOMIC DNA]</scope>
    <source>
        <strain evidence="1 2">TGS2-1</strain>
    </source>
</reference>
<keyword evidence="2" id="KW-1185">Reference proteome</keyword>
<sequence length="210" mass="24819">MSTLMDKQAAMRDFLQNHVLDRWQYDLIEIDQRYNAKKDYIESSFCYAFDELWTQAFMQQQQGSKGEIHTIYVSYLRTSIMENRATYRIDAYDENWFLDRTECSVLWDADFIFAPLFRRMEELEKIKSAYARKITSMDIERIKQMEAIKYHLLAVEFMRSIVPVLLESPGYRKMTKSPKICLLAGEYRDQCEVLYPNPDSANEETSGVGA</sequence>
<dbReference type="AlphaFoldDB" id="A0A4V5TIZ3"/>
<evidence type="ECO:0000313" key="2">
    <source>
        <dbReference type="Proteomes" id="UP000307841"/>
    </source>
</evidence>
<gene>
    <name evidence="1" type="ORF">E8L90_18255</name>
</gene>
<dbReference type="OrthoDB" id="2064333at2"/>
<protein>
    <submittedName>
        <fullName evidence="1">Uncharacterized protein</fullName>
    </submittedName>
</protein>